<gene>
    <name evidence="2" type="ORF">DPMN_037791</name>
</gene>
<reference evidence="2" key="2">
    <citation type="submission" date="2020-11" db="EMBL/GenBank/DDBJ databases">
        <authorList>
            <person name="McCartney M.A."/>
            <person name="Auch B."/>
            <person name="Kono T."/>
            <person name="Mallez S."/>
            <person name="Becker A."/>
            <person name="Gohl D.M."/>
            <person name="Silverstein K.A.T."/>
            <person name="Koren S."/>
            <person name="Bechman K.B."/>
            <person name="Herman A."/>
            <person name="Abrahante J.E."/>
            <person name="Garbe J."/>
        </authorList>
    </citation>
    <scope>NUCLEOTIDE SEQUENCE</scope>
    <source>
        <strain evidence="2">Duluth1</strain>
        <tissue evidence="2">Whole animal</tissue>
    </source>
</reference>
<dbReference type="InterPro" id="IPR046906">
    <property type="entry name" value="Mab-21_HhH/H2TH-like"/>
</dbReference>
<accession>A0A9D4RMM2</accession>
<reference evidence="2" key="1">
    <citation type="journal article" date="2019" name="bioRxiv">
        <title>The Genome of the Zebra Mussel, Dreissena polymorpha: A Resource for Invasive Species Research.</title>
        <authorList>
            <person name="McCartney M.A."/>
            <person name="Auch B."/>
            <person name="Kono T."/>
            <person name="Mallez S."/>
            <person name="Zhang Y."/>
            <person name="Obille A."/>
            <person name="Becker A."/>
            <person name="Abrahante J.E."/>
            <person name="Garbe J."/>
            <person name="Badalamenti J.P."/>
            <person name="Herman A."/>
            <person name="Mangelson H."/>
            <person name="Liachko I."/>
            <person name="Sullivan S."/>
            <person name="Sone E.D."/>
            <person name="Koren S."/>
            <person name="Silverstein K.A.T."/>
            <person name="Beckman K.B."/>
            <person name="Gohl D.M."/>
        </authorList>
    </citation>
    <scope>NUCLEOTIDE SEQUENCE</scope>
    <source>
        <strain evidence="2">Duluth1</strain>
        <tissue evidence="2">Whole animal</tissue>
    </source>
</reference>
<evidence type="ECO:0000313" key="3">
    <source>
        <dbReference type="Proteomes" id="UP000828390"/>
    </source>
</evidence>
<dbReference type="PANTHER" id="PTHR10656:SF69">
    <property type="entry name" value="MAB-21-LIKE HHH_H2TH-LIKE DOMAIN-CONTAINING PROTEIN"/>
    <property type="match status" value="1"/>
</dbReference>
<name>A0A9D4RMM2_DREPO</name>
<dbReference type="SMART" id="SM01265">
    <property type="entry name" value="Mab-21"/>
    <property type="match status" value="1"/>
</dbReference>
<dbReference type="InterPro" id="IPR024810">
    <property type="entry name" value="MAB21L/cGLR"/>
</dbReference>
<dbReference type="AlphaFoldDB" id="A0A9D4RMM2"/>
<dbReference type="Gene3D" id="1.10.1410.40">
    <property type="match status" value="1"/>
</dbReference>
<protein>
    <recommendedName>
        <fullName evidence="1">Mab-21-like HhH/H2TH-like domain-containing protein</fullName>
    </recommendedName>
</protein>
<dbReference type="PANTHER" id="PTHR10656">
    <property type="entry name" value="CELL FATE DETERMINING PROTEIN MAB21-RELATED"/>
    <property type="match status" value="1"/>
</dbReference>
<evidence type="ECO:0000259" key="1">
    <source>
        <dbReference type="Pfam" id="PF20266"/>
    </source>
</evidence>
<organism evidence="2 3">
    <name type="scientific">Dreissena polymorpha</name>
    <name type="common">Zebra mussel</name>
    <name type="synonym">Mytilus polymorpha</name>
    <dbReference type="NCBI Taxonomy" id="45954"/>
    <lineage>
        <taxon>Eukaryota</taxon>
        <taxon>Metazoa</taxon>
        <taxon>Spiralia</taxon>
        <taxon>Lophotrochozoa</taxon>
        <taxon>Mollusca</taxon>
        <taxon>Bivalvia</taxon>
        <taxon>Autobranchia</taxon>
        <taxon>Heteroconchia</taxon>
        <taxon>Euheterodonta</taxon>
        <taxon>Imparidentia</taxon>
        <taxon>Neoheterodontei</taxon>
        <taxon>Myida</taxon>
        <taxon>Dreissenoidea</taxon>
        <taxon>Dreissenidae</taxon>
        <taxon>Dreissena</taxon>
    </lineage>
</organism>
<keyword evidence="3" id="KW-1185">Reference proteome</keyword>
<feature type="domain" description="Mab-21-like HhH/H2TH-like" evidence="1">
    <location>
        <begin position="282"/>
        <end position="357"/>
    </location>
</feature>
<evidence type="ECO:0000313" key="2">
    <source>
        <dbReference type="EMBL" id="KAH3874546.1"/>
    </source>
</evidence>
<proteinExistence type="predicted"/>
<dbReference type="Pfam" id="PF20266">
    <property type="entry name" value="Mab-21_C"/>
    <property type="match status" value="1"/>
</dbReference>
<dbReference type="EMBL" id="JAIWYP010000002">
    <property type="protein sequence ID" value="KAH3874546.1"/>
    <property type="molecule type" value="Genomic_DNA"/>
</dbReference>
<sequence>MAEGGVRHYKEWTPRPIRRGRYEYEDESKETSTILNLLGYGSVIRQKRIDLYKEKDRLLRYLLFKCLNADMVVITAGSKAEGLTCIFESDKDVINVIPYNACLEDGVDDSTIPGHINVFKMDTQGCNSGYCRPLLLRQGRLGNHPAIIHSLCDDGYGNIILSSTCFNEYVRTTIMQLFSNPTAHYSPMAGPSLPWSVGNLRNDAVQAICCNCPVILQKWASRTRYWPPQRIVEKVITLGAFVTPIGCKGSEFNHMEWRVCFNTAETELVNNLNITQVNIYIMLKMIVKDVLKPRKKEITSYILKNIVLWLAENNPQTLFHSGSLLHFLHVGLDMLRTAISFIQLPYYMLPERNLMAERELDVEQQRVFVSSITDMLEEGPKMLLRLNKIRQAIICHPEPLLWFSKMRTELEMVRLEQTNRLGQCLITYLGIHQTNTIKQRFIEFIESDITLQACEQRVNEIMFEVRLRLLLEGSSVTFSNQLEDMILS</sequence>
<dbReference type="Proteomes" id="UP000828390">
    <property type="component" value="Unassembled WGS sequence"/>
</dbReference>
<comment type="caution">
    <text evidence="2">The sequence shown here is derived from an EMBL/GenBank/DDBJ whole genome shotgun (WGS) entry which is preliminary data.</text>
</comment>